<dbReference type="AlphaFoldDB" id="A0A0P1ARY2"/>
<dbReference type="SUPFAM" id="SSF52047">
    <property type="entry name" value="RNI-like"/>
    <property type="match status" value="1"/>
</dbReference>
<dbReference type="Gene3D" id="3.80.10.10">
    <property type="entry name" value="Ribonuclease Inhibitor"/>
    <property type="match status" value="1"/>
</dbReference>
<dbReference type="OrthoDB" id="117367at2759"/>
<dbReference type="Proteomes" id="UP000054928">
    <property type="component" value="Unassembled WGS sequence"/>
</dbReference>
<dbReference type="RefSeq" id="XP_024580350.1">
    <property type="nucleotide sequence ID" value="XM_024730033.1"/>
</dbReference>
<sequence>MVSKLAELTTALKTINDGNVKLLLLQPTDNLTIGFVQDEKSLAPLFDEAQADRCITWHFASDQSDIVSADSWEDLDVEDINILQTEGKMQLRSLSLASCLDRSSHFLTHLTTVHPSLEHLKIIDCFDNAAIEQCAALLKQLARSRALKTLHFSWCCWLTTEMLVTFAYELLEPPVSPLQELLVSDCFDVLGDYVQS</sequence>
<dbReference type="STRING" id="4781.A0A0P1ARY2"/>
<accession>A0A0P1ARY2</accession>
<proteinExistence type="predicted"/>
<dbReference type="EMBL" id="CCYD01000810">
    <property type="protein sequence ID" value="CEG43981.1"/>
    <property type="molecule type" value="Genomic_DNA"/>
</dbReference>
<reference evidence="2" key="1">
    <citation type="submission" date="2014-09" db="EMBL/GenBank/DDBJ databases">
        <authorList>
            <person name="Sharma Rahul"/>
            <person name="Thines Marco"/>
        </authorList>
    </citation>
    <scope>NUCLEOTIDE SEQUENCE [LARGE SCALE GENOMIC DNA]</scope>
</reference>
<name>A0A0P1ARY2_PLAHL</name>
<dbReference type="InterPro" id="IPR032675">
    <property type="entry name" value="LRR_dom_sf"/>
</dbReference>
<evidence type="ECO:0000313" key="1">
    <source>
        <dbReference type="EMBL" id="CEG43981.1"/>
    </source>
</evidence>
<protein>
    <submittedName>
        <fullName evidence="1">Uncharacterized protein</fullName>
    </submittedName>
</protein>
<organism evidence="1 2">
    <name type="scientific">Plasmopara halstedii</name>
    <name type="common">Downy mildew of sunflower</name>
    <dbReference type="NCBI Taxonomy" id="4781"/>
    <lineage>
        <taxon>Eukaryota</taxon>
        <taxon>Sar</taxon>
        <taxon>Stramenopiles</taxon>
        <taxon>Oomycota</taxon>
        <taxon>Peronosporomycetes</taxon>
        <taxon>Peronosporales</taxon>
        <taxon>Peronosporaceae</taxon>
        <taxon>Plasmopara</taxon>
    </lineage>
</organism>
<keyword evidence="2" id="KW-1185">Reference proteome</keyword>
<evidence type="ECO:0000313" key="2">
    <source>
        <dbReference type="Proteomes" id="UP000054928"/>
    </source>
</evidence>
<dbReference type="GeneID" id="36409311"/>